<comment type="caution">
    <text evidence="2">The sequence shown here is derived from an EMBL/GenBank/DDBJ whole genome shotgun (WGS) entry which is preliminary data.</text>
</comment>
<feature type="transmembrane region" description="Helical" evidence="1">
    <location>
        <begin position="183"/>
        <end position="204"/>
    </location>
</feature>
<evidence type="ECO:0000313" key="3">
    <source>
        <dbReference type="Proteomes" id="UP000286317"/>
    </source>
</evidence>
<dbReference type="RefSeq" id="WP_119585533.1">
    <property type="nucleotide sequence ID" value="NZ_JBOIMP010000004.1"/>
</dbReference>
<keyword evidence="1" id="KW-0812">Transmembrane</keyword>
<accession>A0A418IFF0</accession>
<evidence type="ECO:0000256" key="1">
    <source>
        <dbReference type="SAM" id="Phobius"/>
    </source>
</evidence>
<reference evidence="2 3" key="1">
    <citation type="journal article" date="2016" name="Front. Microbiol.">
        <title>Comprehensive Phylogenetic Analysis of Bovine Non-aureus Staphylococci Species Based on Whole-Genome Sequencing.</title>
        <authorList>
            <person name="Naushad S."/>
            <person name="Barkema H.W."/>
            <person name="Luby C."/>
            <person name="Condas L.A."/>
            <person name="Nobrega D.B."/>
            <person name="Carson D.A."/>
            <person name="De Buck J."/>
        </authorList>
    </citation>
    <scope>NUCLEOTIDE SEQUENCE [LARGE SCALE GENOMIC DNA]</scope>
    <source>
        <strain evidence="2 3">SNUC 4554</strain>
    </source>
</reference>
<feature type="transmembrane region" description="Helical" evidence="1">
    <location>
        <begin position="134"/>
        <end position="154"/>
    </location>
</feature>
<protein>
    <submittedName>
        <fullName evidence="2">Uncharacterized protein</fullName>
    </submittedName>
</protein>
<proteinExistence type="predicted"/>
<sequence>MADKHQQFKDFEHTLTSEPMQRGSQYEKKKRSWVSIIIHIIVLILIAITGYSMFKEPIFNLVFIQETINFHQLTNFQDTINDFSNLNINIESIDDLQTSIDRLILVFYVFFIACIVSLVLTIFTLMFNRTALKIVNLFVIAIMLVITFGFSYLIKNIATRIADSMSQYYVSVKPSQILTEADALHNAFILLGCSIALILISLFFRNRKTYKKRII</sequence>
<keyword evidence="1" id="KW-1133">Transmembrane helix</keyword>
<dbReference type="OrthoDB" id="2413874at2"/>
<organism evidence="2 3">
    <name type="scientific">Staphylococcus shinii</name>
    <dbReference type="NCBI Taxonomy" id="2912228"/>
    <lineage>
        <taxon>Bacteria</taxon>
        <taxon>Bacillati</taxon>
        <taxon>Bacillota</taxon>
        <taxon>Bacilli</taxon>
        <taxon>Bacillales</taxon>
        <taxon>Staphylococcaceae</taxon>
        <taxon>Staphylococcus</taxon>
    </lineage>
</organism>
<feature type="transmembrane region" description="Helical" evidence="1">
    <location>
        <begin position="32"/>
        <end position="54"/>
    </location>
</feature>
<feature type="transmembrane region" description="Helical" evidence="1">
    <location>
        <begin position="105"/>
        <end position="127"/>
    </location>
</feature>
<dbReference type="AlphaFoldDB" id="A0A418IFF0"/>
<gene>
    <name evidence="2" type="ORF">BU112_07320</name>
</gene>
<dbReference type="EMBL" id="QXUF01000042">
    <property type="protein sequence ID" value="RIN00972.1"/>
    <property type="molecule type" value="Genomic_DNA"/>
</dbReference>
<keyword evidence="3" id="KW-1185">Reference proteome</keyword>
<dbReference type="Proteomes" id="UP000286317">
    <property type="component" value="Unassembled WGS sequence"/>
</dbReference>
<evidence type="ECO:0000313" key="2">
    <source>
        <dbReference type="EMBL" id="RIN00972.1"/>
    </source>
</evidence>
<name>A0A418IFF0_9STAP</name>
<keyword evidence="1" id="KW-0472">Membrane</keyword>